<dbReference type="PANTHER" id="PTHR30619:SF7">
    <property type="entry name" value="BETA-LACTAMASE DOMAIN PROTEIN"/>
    <property type="match status" value="1"/>
</dbReference>
<proteinExistence type="predicted"/>
<feature type="domain" description="Metallo-beta-lactamase" evidence="2">
    <location>
        <begin position="72"/>
        <end position="272"/>
    </location>
</feature>
<dbReference type="InterPro" id="IPR001279">
    <property type="entry name" value="Metallo-B-lactamas"/>
</dbReference>
<dbReference type="Pfam" id="PF00753">
    <property type="entry name" value="Lactamase_B"/>
    <property type="match status" value="1"/>
</dbReference>
<gene>
    <name evidence="3" type="ORF">NE695_00890</name>
</gene>
<dbReference type="RefSeq" id="WP_066863413.1">
    <property type="nucleotide sequence ID" value="NZ_CABKVV010000013.1"/>
</dbReference>
<dbReference type="GeneID" id="90532247"/>
<reference evidence="3 4" key="1">
    <citation type="submission" date="2022-06" db="EMBL/GenBank/DDBJ databases">
        <title>Isolation of gut microbiota from human fecal samples.</title>
        <authorList>
            <person name="Pamer E.G."/>
            <person name="Barat B."/>
            <person name="Waligurski E."/>
            <person name="Medina S."/>
            <person name="Paddock L."/>
            <person name="Mostad J."/>
        </authorList>
    </citation>
    <scope>NUCLEOTIDE SEQUENCE [LARGE SCALE GENOMIC DNA]</scope>
    <source>
        <strain evidence="3 4">DFI.9.73</strain>
    </source>
</reference>
<evidence type="ECO:0000256" key="1">
    <source>
        <dbReference type="SAM" id="Phobius"/>
    </source>
</evidence>
<dbReference type="InterPro" id="IPR036866">
    <property type="entry name" value="RibonucZ/Hydroxyglut_hydro"/>
</dbReference>
<protein>
    <submittedName>
        <fullName evidence="3">MBL fold metallo-hydrolase</fullName>
    </submittedName>
</protein>
<dbReference type="InterPro" id="IPR035681">
    <property type="entry name" value="ComA-like_MBL"/>
</dbReference>
<dbReference type="EMBL" id="JANFZH010000001">
    <property type="protein sequence ID" value="MCQ4838467.1"/>
    <property type="molecule type" value="Genomic_DNA"/>
</dbReference>
<organism evidence="3 4">
    <name type="scientific">Neglectibacter timonensis</name>
    <dbReference type="NCBI Taxonomy" id="1776382"/>
    <lineage>
        <taxon>Bacteria</taxon>
        <taxon>Bacillati</taxon>
        <taxon>Bacillota</taxon>
        <taxon>Clostridia</taxon>
        <taxon>Eubacteriales</taxon>
        <taxon>Oscillospiraceae</taxon>
        <taxon>Neglectibacter</taxon>
    </lineage>
</organism>
<keyword evidence="1" id="KW-0472">Membrane</keyword>
<evidence type="ECO:0000313" key="4">
    <source>
        <dbReference type="Proteomes" id="UP001524473"/>
    </source>
</evidence>
<name>A0ABT1RUW8_9FIRM</name>
<dbReference type="CDD" id="cd07731">
    <property type="entry name" value="ComA-like_MBL-fold"/>
    <property type="match status" value="1"/>
</dbReference>
<dbReference type="InterPro" id="IPR052159">
    <property type="entry name" value="Competence_DNA_uptake"/>
</dbReference>
<sequence length="326" mass="35656">MGRKRGSGVNRRASFSTLAVVFVIALAFIALNRLGILELPEEQGVSSLASQAIPASAEGKTQVFFLDVGQGDSELIRIPGESGYFNVLLDTGEYEYAEGLIQYLQELGIERIDLLIESHPHTDHMGCMARIVQRFEIGSIYMPLLPEEQTPTTKAYEKLLDAVMEKNLIVNELYAGAFLEGPEDASFEVLAPRKDEVWEDVNNYSAVIRFTYGEDTFLFPGDAESPSEKEILNAGYDVSADVLKCGHHGSRTSTSAKFLKAVNPSYAVISCGAENSYGHPHDGTLQKLEKLGVEILRTDEDGTVLIASGGHGLELWTGLNSVEAKY</sequence>
<evidence type="ECO:0000313" key="3">
    <source>
        <dbReference type="EMBL" id="MCQ4838467.1"/>
    </source>
</evidence>
<dbReference type="SUPFAM" id="SSF56281">
    <property type="entry name" value="Metallo-hydrolase/oxidoreductase"/>
    <property type="match status" value="1"/>
</dbReference>
<dbReference type="Gene3D" id="3.60.15.10">
    <property type="entry name" value="Ribonuclease Z/Hydroxyacylglutathione hydrolase-like"/>
    <property type="match status" value="1"/>
</dbReference>
<dbReference type="Proteomes" id="UP001524473">
    <property type="component" value="Unassembled WGS sequence"/>
</dbReference>
<comment type="caution">
    <text evidence="3">The sequence shown here is derived from an EMBL/GenBank/DDBJ whole genome shotgun (WGS) entry which is preliminary data.</text>
</comment>
<evidence type="ECO:0000259" key="2">
    <source>
        <dbReference type="Pfam" id="PF00753"/>
    </source>
</evidence>
<keyword evidence="1" id="KW-1133">Transmembrane helix</keyword>
<dbReference type="PANTHER" id="PTHR30619">
    <property type="entry name" value="DNA INTERNALIZATION/COMPETENCE PROTEIN COMEC/REC2"/>
    <property type="match status" value="1"/>
</dbReference>
<accession>A0ABT1RUW8</accession>
<keyword evidence="4" id="KW-1185">Reference proteome</keyword>
<keyword evidence="1" id="KW-0812">Transmembrane</keyword>
<feature type="transmembrane region" description="Helical" evidence="1">
    <location>
        <begin position="12"/>
        <end position="31"/>
    </location>
</feature>